<proteinExistence type="predicted"/>
<dbReference type="AlphaFoldDB" id="A0A438I3R6"/>
<gene>
    <name evidence="2" type="ORF">CK203_035392</name>
</gene>
<comment type="caution">
    <text evidence="2">The sequence shown here is derived from an EMBL/GenBank/DDBJ whole genome shotgun (WGS) entry which is preliminary data.</text>
</comment>
<sequence>MEERERERAGESESEWFCVRAMVQKILAAWRPRNSRWKSSFEVESKTFEIEAEEKKGKMQVIIVERKRGVSSWIKMGPDSLGLFVEGLALCIKDTRIGKWVRNWRERGRIYSMLCDENKGECFIRLGVEDLEKKRFNIFIPKGRGGKGGQVAMVETLRALGVATERKESQEDEAMPLVPSLGKSFAEVVKLQNRNGRLVARVEGLKGNLGLAKLERGKVLLEFEMAVEAEKALNLGEILIGKTFMRLEKWSPRTGCLLEGEKKNEAWVRIMGLPISLWDRDTLRKVGEKCGGFLVIDSQTERLEELLWARILAGNESAVDREEGKEQQSRRGRLRGDVCACAGKRVLEDVDDTRIETHLQFADGMRGQTGGPGLLWARSRGPVGSSVGDQEGLQGEPIMLGPNGAFRSSDLGSGPVGLDLVSSPKAGPYPFGPSSLEGSRRLKALETIGAPGPARMDDCRGPPQSLVGCSGMALPLVWVGPSHLRDPDTESFPFWEKDGRRKQIEEELYFVERSRIDNALIEEASRYGCAPNPSGLLASGSSPSPSFFFDRTPLGEYCDLSGHDRVNHQREIPLRMLLTPGPLEEENVSRWELTEVINGCKDNYGKELCLVQSLPWRRKGMGGE</sequence>
<dbReference type="EMBL" id="QGNW01000147">
    <property type="protein sequence ID" value="RVW91340.1"/>
    <property type="molecule type" value="Genomic_DNA"/>
</dbReference>
<dbReference type="Proteomes" id="UP000288805">
    <property type="component" value="Unassembled WGS sequence"/>
</dbReference>
<accession>A0A438I3R6</accession>
<reference evidence="2 3" key="1">
    <citation type="journal article" date="2018" name="PLoS Genet.">
        <title>Population sequencing reveals clonal diversity and ancestral inbreeding in the grapevine cultivar Chardonnay.</title>
        <authorList>
            <person name="Roach M.J."/>
            <person name="Johnson D.L."/>
            <person name="Bohlmann J."/>
            <person name="van Vuuren H.J."/>
            <person name="Jones S.J."/>
            <person name="Pretorius I.S."/>
            <person name="Schmidt S.A."/>
            <person name="Borneman A.R."/>
        </authorList>
    </citation>
    <scope>NUCLEOTIDE SEQUENCE [LARGE SCALE GENOMIC DNA]</scope>
    <source>
        <strain evidence="3">cv. Chardonnay</strain>
        <tissue evidence="2">Leaf</tissue>
    </source>
</reference>
<evidence type="ECO:0000313" key="2">
    <source>
        <dbReference type="EMBL" id="RVW91340.1"/>
    </source>
</evidence>
<dbReference type="InterPro" id="IPR025558">
    <property type="entry name" value="DUF4283"/>
</dbReference>
<evidence type="ECO:0000313" key="3">
    <source>
        <dbReference type="Proteomes" id="UP000288805"/>
    </source>
</evidence>
<evidence type="ECO:0000259" key="1">
    <source>
        <dbReference type="Pfam" id="PF14111"/>
    </source>
</evidence>
<protein>
    <recommendedName>
        <fullName evidence="1">DUF4283 domain-containing protein</fullName>
    </recommendedName>
</protein>
<organism evidence="2 3">
    <name type="scientific">Vitis vinifera</name>
    <name type="common">Grape</name>
    <dbReference type="NCBI Taxonomy" id="29760"/>
    <lineage>
        <taxon>Eukaryota</taxon>
        <taxon>Viridiplantae</taxon>
        <taxon>Streptophyta</taxon>
        <taxon>Embryophyta</taxon>
        <taxon>Tracheophyta</taxon>
        <taxon>Spermatophyta</taxon>
        <taxon>Magnoliopsida</taxon>
        <taxon>eudicotyledons</taxon>
        <taxon>Gunneridae</taxon>
        <taxon>Pentapetalae</taxon>
        <taxon>rosids</taxon>
        <taxon>Vitales</taxon>
        <taxon>Vitaceae</taxon>
        <taxon>Viteae</taxon>
        <taxon>Vitis</taxon>
    </lineage>
</organism>
<name>A0A438I3R6_VITVI</name>
<dbReference type="PANTHER" id="PTHR34427:SF5">
    <property type="entry name" value="DUF4283 DOMAIN-CONTAINING PROTEIN"/>
    <property type="match status" value="1"/>
</dbReference>
<feature type="domain" description="DUF4283" evidence="1">
    <location>
        <begin position="197"/>
        <end position="256"/>
    </location>
</feature>
<dbReference type="PANTHER" id="PTHR34427">
    <property type="entry name" value="DUF4283 DOMAIN PROTEIN"/>
    <property type="match status" value="1"/>
</dbReference>
<dbReference type="Pfam" id="PF14111">
    <property type="entry name" value="DUF4283"/>
    <property type="match status" value="1"/>
</dbReference>